<dbReference type="Proteomes" id="UP000000779">
    <property type="component" value="Chromosome"/>
</dbReference>
<dbReference type="HOGENOM" id="CLU_3169888_0_0_9"/>
<evidence type="ECO:0000313" key="2">
    <source>
        <dbReference type="Proteomes" id="UP000000779"/>
    </source>
</evidence>
<sequence length="47" mass="5766">MEFFCYFEVKATTKLKDSPSFLRYNKHKSKTIERVAVNDYNRVNWME</sequence>
<gene>
    <name evidence="1" type="ordered locus">lwe2354</name>
</gene>
<protein>
    <submittedName>
        <fullName evidence="1">Uncharacterized protein</fullName>
    </submittedName>
</protein>
<dbReference type="EMBL" id="AM263198">
    <property type="protein sequence ID" value="CAK21772.1"/>
    <property type="molecule type" value="Genomic_DNA"/>
</dbReference>
<reference evidence="1 2" key="1">
    <citation type="journal article" date="2006" name="J. Bacteriol.">
        <title>Whole-genome sequence of Listeria welshimeri reveals common steps in genome reduction with Listeria innocua as compared to Listeria monocytogenes.</title>
        <authorList>
            <person name="Hain T."/>
            <person name="Steinweg C."/>
            <person name="Kuenne C.T."/>
            <person name="Billion A."/>
            <person name="Ghai R."/>
            <person name="Chatterjee S.S."/>
            <person name="Domann E."/>
            <person name="Kaerst U."/>
            <person name="Goesmann A."/>
            <person name="Bekel T."/>
            <person name="Bartels D."/>
            <person name="Kaiser O."/>
            <person name="Meyer F."/>
            <person name="Puehler A."/>
            <person name="Weisshaar B."/>
            <person name="Wehland J."/>
            <person name="Liang C."/>
            <person name="Dandekar T."/>
            <person name="Lampidis R."/>
            <person name="Kreft J."/>
            <person name="Goebel W."/>
            <person name="Chakraborty T."/>
        </authorList>
    </citation>
    <scope>NUCLEOTIDE SEQUENCE [LARGE SCALE GENOMIC DNA]</scope>
    <source>
        <strain evidence="2">ATCC 35897 / DSM 20650 / CIP 8149 / NCTC 11857 / SLCC 5334 / V8</strain>
    </source>
</reference>
<accession>A0AL90</accession>
<dbReference type="KEGG" id="lwe:lwe2354"/>
<name>A0AL90_LISW6</name>
<organism evidence="1 2">
    <name type="scientific">Listeria welshimeri serovar 6b (strain ATCC 35897 / DSM 20650 / CCUG 15529 / CIP 8149 / NCTC 11857 / SLCC 5334 / V8)</name>
    <dbReference type="NCBI Taxonomy" id="386043"/>
    <lineage>
        <taxon>Bacteria</taxon>
        <taxon>Bacillati</taxon>
        <taxon>Bacillota</taxon>
        <taxon>Bacilli</taxon>
        <taxon>Bacillales</taxon>
        <taxon>Listeriaceae</taxon>
        <taxon>Listeria</taxon>
    </lineage>
</organism>
<evidence type="ECO:0000313" key="1">
    <source>
        <dbReference type="EMBL" id="CAK21772.1"/>
    </source>
</evidence>
<dbReference type="AlphaFoldDB" id="A0AL90"/>
<proteinExistence type="predicted"/>